<protein>
    <submittedName>
        <fullName evidence="2">Uncharacterized protein</fullName>
    </submittedName>
</protein>
<name>A0A8J2NGK0_FUSEQ</name>
<gene>
    <name evidence="2" type="ORF">FEQUK3_LOCUS4695</name>
</gene>
<feature type="compositionally biased region" description="Polar residues" evidence="1">
    <location>
        <begin position="362"/>
        <end position="372"/>
    </location>
</feature>
<feature type="region of interest" description="Disordered" evidence="1">
    <location>
        <begin position="1"/>
        <end position="53"/>
    </location>
</feature>
<feature type="region of interest" description="Disordered" evidence="1">
    <location>
        <begin position="302"/>
        <end position="379"/>
    </location>
</feature>
<accession>A0A8J2NGK0</accession>
<comment type="caution">
    <text evidence="2">The sequence shown here is derived from an EMBL/GenBank/DDBJ whole genome shotgun (WGS) entry which is preliminary data.</text>
</comment>
<evidence type="ECO:0000313" key="3">
    <source>
        <dbReference type="Proteomes" id="UP000693738"/>
    </source>
</evidence>
<sequence>MESLYHVDPPHSVYEPPSLPLSSLEAGAKRGQSSDRVYGERAKKPKISQANPEVDSINSSSIFLLPNPGTQIDPMDSATISEDQPHAGLQAMSALEESVLSAFEYSDNVVVLGEKKFPVPMGSEINSFLKFKRAHPDMGGRVHILTYPQRAMPVCWNAAVQKPSDRILLAFYWFVICTGKSLISETNPWLDFVIFQNSPGIRWAILCLAAMHLHDHAPDRGIGDRVIRNNAFGYRAIQLHKRTIAYLRNLLSCKQDGSSSEIISLIIILSTIDANEARTFVLGGRMLEPEDSEESERYLADGLRGVSTDQAKKLSTHKSSRNPPNKPNGKPTGKPPAPPADKPSHFSGRRGRSGNHLCAGNVETTTARNVCSNGGKPSI</sequence>
<dbReference type="EMBL" id="CAJSTJ010000128">
    <property type="protein sequence ID" value="CAG7558980.1"/>
    <property type="molecule type" value="Genomic_DNA"/>
</dbReference>
<dbReference type="AlphaFoldDB" id="A0A8J2NGK0"/>
<organism evidence="2 3">
    <name type="scientific">Fusarium equiseti</name>
    <name type="common">Fusarium scirpi</name>
    <dbReference type="NCBI Taxonomy" id="61235"/>
    <lineage>
        <taxon>Eukaryota</taxon>
        <taxon>Fungi</taxon>
        <taxon>Dikarya</taxon>
        <taxon>Ascomycota</taxon>
        <taxon>Pezizomycotina</taxon>
        <taxon>Sordariomycetes</taxon>
        <taxon>Hypocreomycetidae</taxon>
        <taxon>Hypocreales</taxon>
        <taxon>Nectriaceae</taxon>
        <taxon>Fusarium</taxon>
        <taxon>Fusarium incarnatum-equiseti species complex</taxon>
    </lineage>
</organism>
<evidence type="ECO:0000256" key="1">
    <source>
        <dbReference type="SAM" id="MobiDB-lite"/>
    </source>
</evidence>
<reference evidence="2" key="1">
    <citation type="submission" date="2021-05" db="EMBL/GenBank/DDBJ databases">
        <authorList>
            <person name="Khan N."/>
        </authorList>
    </citation>
    <scope>NUCLEOTIDE SEQUENCE</scope>
</reference>
<evidence type="ECO:0000313" key="2">
    <source>
        <dbReference type="EMBL" id="CAG7558980.1"/>
    </source>
</evidence>
<dbReference type="Proteomes" id="UP000693738">
    <property type="component" value="Unassembled WGS sequence"/>
</dbReference>
<proteinExistence type="predicted"/>